<evidence type="ECO:0000256" key="1">
    <source>
        <dbReference type="SAM" id="Phobius"/>
    </source>
</evidence>
<sequence length="2219" mass="244960">MKGKRKLRERLMVLALTFTMTAGMMVEPVRIRAAQSGETVNVTAVNNAEAVPEALEGGGGRPVEKYRVSVSEKNGVTEAYSGDVLTFVAAIEGTAPENPGITWSADNNAVVTPSGNGMEATVTVPEGLAAGTKITVTAVCGDVSGSASVTVKEKTYNVSGTITSGESVVPGAEVRLGNFEAQTTDDNGAYSVSNVPSGTYNLVVKRNGFEEYQDSVNVNSADTPEVNAALILAEGSTTIDNSNIVVGETMPAGYTCGLTESEIQSVEWQSADATIAEVKNGTVKGVRAGTTTITATVHSVYGDVPMTGIGVTVEECGTEITKITINKEGIFKKRLNIDVTVTALAGTSIPGGGEVEFKIKQLGVNDDAEEKIYTETLDNGTTRLQLQKKNFDFSGGYLITVTYKGNPGYYFASAEKTTNYNYAISGLEYEDERGKTIVSDEKNPLTLTYGDEKKIWISEENETVNELFSKDLANVNIVKQDTSEKKGYTEFLITAQKAGTCEEVFKRTAGEERIYPYLYIKVEPKELVIDEAKEKTYMTYSKIYDDNKKVFAKADTNDVIVLNRMKFKDGVKLGDTVNVDLDAVGKINGSLSDGFSGNVTPGTETEITFNQNQLSLKNNTDGNYVLANQEITVSANVIVNKRPVDIKVSDATRSFGHAYKNGIGNTADYVFTPADWLAVALGTGEGISGVIQKGYKDPSSERALIEQQEGGNVANPGKYPGVLSVDTENIEYNQEDHTGIKNKDNYEFRITAGDLTIVPEKISELTEYLNLQNTPDNPTMYFENENKLWVKADKGRLKLTANEKKLYDEVLLKKIGEQEISPAVSLTGKGYEFNRKDVVGSEEVALALQLKNKAGALSQEFDYRVSLDNTIPKVRISDAEGTNTSLGDFVKTISFGLFGKTKYKVNVQVTETETSGLKEWTYMVLPLKEDMVNDTDGVYDVDNPTEEEMSKSKLLQYMESLKDSGEYTWKPMETSADMTEIPIDRKDVGEDFVANNYVVLVKPYDNVKNSKIYTSLGIILDNNDPYVELDLDYEGGQVYRDVYNDDVKLHMSITDNHQPADKMVSGLKRVYYQVAIGEKNLDKAEHVPLYDAAEGKIYTLEELQNEIFQRNITIQKELNSNDIWVRVTAVDNSDNEFQAFKQLKIDITKPKVSVRYETKATEHYAPYYKENRTAIVTVEERNADINNVEELWFDLKREGEQKASKYTVSSLKNIEGITVESVTDFQEGQDASQYTEGRTIEIRICFSGDNKYNFDVHCKDKGDWENEQDNSAYFVIDKTAPKVNVTYYNADGTISVTENEVGRFYSHRQISVKVEIKEHNFALDDKEVPIDVKVTADKVGAEESIPDYAAENKNLKEWSQNGDIYVNTYDFISDANYTHAITYTDLAGNTASYGPGYFTVDKTNPTGKAEIKGFGFWESLLEKITFGLFSPSTVDVEATGSDYTSPIHQVQYTRVHDQMTRDELEAYNSWSSASEDRPGFAGFSVSPDEQFIVYIKVTDYAGNYEFFSSDGMIVDSTKPDPVVTITNLSPSQNGIFNEDVTLQIDVEDPTVGDTYSGLEKVWYIVSGAGNVNTSETIELLNNSKNRTQGNKTFRQVITVPASVYNSNDVKVQAFAQDFSGNQGESEITELKIDVTNPTISVSWDLNNPSNGRYYKDTRTATVTVTDRNFDEDNVRFNVTNTDGTEANISGWSSSSNIGVSDHATSTCQVSFPADGDYTFTLGCTDLAGNSGEYGQTDEFTIDKTIPVITVSYDNNSARNGNYFKEVRTAIIKVQEHNFNSADVRAAVTAALQGRGISAPSVSGFSDSGDVHTATVRYAAEGDYTFDVDYIDMAGNQAADYTSDSFTVDLTKPEVEIVDIKDKSANNDVVAPGVKVTDVNYDAQNVTISVIGANNGKVDIGKAVRGIENGQSIKMDDFAREEKMDDLYKLTAKSVDRAGNETEKSVMFSVNRYGSVYILDDDTWADKGGWLDTKDYTYIRKEQDLGVVEYNVDTIESNKITVNRDGELETLKENQDYTVKNSGSNVQWKENHYVIDAENFAEEGNYNVLFNTRDRASNTMNNTSVKKNNKNLPIEFTVDKTAPTVVVSGVEDGGQYRSAEKNMIVDAKDNLALAKVIISVDGEKTVYNAEKLRKLNGMIETAVSSANSWQNIEITSEDAAGNQLGQTEENDKAQPVVMKILVTSNIVIQYYMNKPLFYGSIAVIVIMVGLIVLLVWRKKK</sequence>
<dbReference type="Proteomes" id="UP000250003">
    <property type="component" value="Chromosome"/>
</dbReference>
<dbReference type="InterPro" id="IPR013784">
    <property type="entry name" value="Carb-bd-like_fold"/>
</dbReference>
<gene>
    <name evidence="4" type="ORF">DQQ01_15095</name>
</gene>
<feature type="domain" description="Ig-like" evidence="3">
    <location>
        <begin position="1818"/>
        <end position="1948"/>
    </location>
</feature>
<name>A0A2Z4UE37_9FIRM</name>
<dbReference type="InterPro" id="IPR022038">
    <property type="entry name" value="Ig-like_bact"/>
</dbReference>
<dbReference type="Gene3D" id="2.60.40.1080">
    <property type="match status" value="2"/>
</dbReference>
<dbReference type="InterPro" id="IPR003343">
    <property type="entry name" value="Big_2"/>
</dbReference>
<evidence type="ECO:0000313" key="5">
    <source>
        <dbReference type="Proteomes" id="UP000250003"/>
    </source>
</evidence>
<keyword evidence="5" id="KW-1185">Reference proteome</keyword>
<dbReference type="OrthoDB" id="1524817at2"/>
<proteinExistence type="predicted"/>
<dbReference type="RefSeq" id="WP_111920671.1">
    <property type="nucleotide sequence ID" value="NZ_CP030280.1"/>
</dbReference>
<keyword evidence="1" id="KW-0812">Transmembrane</keyword>
<dbReference type="Pfam" id="PF13620">
    <property type="entry name" value="CarboxypepD_reg"/>
    <property type="match status" value="1"/>
</dbReference>
<feature type="domain" description="BIG2" evidence="2">
    <location>
        <begin position="245"/>
        <end position="304"/>
    </location>
</feature>
<dbReference type="SUPFAM" id="SSF49373">
    <property type="entry name" value="Invasin/intimin cell-adhesion fragments"/>
    <property type="match status" value="1"/>
</dbReference>
<organism evidence="4 5">
    <name type="scientific">Blautia argi</name>
    <dbReference type="NCBI Taxonomy" id="1912897"/>
    <lineage>
        <taxon>Bacteria</taxon>
        <taxon>Bacillati</taxon>
        <taxon>Bacillota</taxon>
        <taxon>Clostridia</taxon>
        <taxon>Lachnospirales</taxon>
        <taxon>Lachnospiraceae</taxon>
        <taxon>Blautia</taxon>
    </lineage>
</organism>
<feature type="transmembrane region" description="Helical" evidence="1">
    <location>
        <begin position="2195"/>
        <end position="2215"/>
    </location>
</feature>
<accession>A0A2Z4UE37</accession>
<evidence type="ECO:0000259" key="2">
    <source>
        <dbReference type="Pfam" id="PF02368"/>
    </source>
</evidence>
<dbReference type="EMBL" id="CP030280">
    <property type="protein sequence ID" value="AWY99227.1"/>
    <property type="molecule type" value="Genomic_DNA"/>
</dbReference>
<dbReference type="Pfam" id="PF13750">
    <property type="entry name" value="Big_3_3"/>
    <property type="match status" value="1"/>
</dbReference>
<evidence type="ECO:0000313" key="4">
    <source>
        <dbReference type="EMBL" id="AWY99227.1"/>
    </source>
</evidence>
<protein>
    <recommendedName>
        <fullName evidence="6">BIG2 domain-containing protein</fullName>
    </recommendedName>
</protein>
<keyword evidence="1" id="KW-1133">Transmembrane helix</keyword>
<dbReference type="GO" id="GO:0030246">
    <property type="term" value="F:carbohydrate binding"/>
    <property type="evidence" value="ECO:0007669"/>
    <property type="project" value="InterPro"/>
</dbReference>
<reference evidence="5" key="1">
    <citation type="submission" date="2018-06" db="EMBL/GenBank/DDBJ databases">
        <title>Description of Blautia argi sp. nov., a new anaerobic isolated from dog feces.</title>
        <authorList>
            <person name="Chang Y.-H."/>
            <person name="Paek J."/>
            <person name="Shin Y."/>
        </authorList>
    </citation>
    <scope>NUCLEOTIDE SEQUENCE [LARGE SCALE GENOMIC DNA]</scope>
    <source>
        <strain evidence="5">KCTC 15426</strain>
    </source>
</reference>
<keyword evidence="1" id="KW-0472">Membrane</keyword>
<dbReference type="Pfam" id="PF02368">
    <property type="entry name" value="Big_2"/>
    <property type="match status" value="1"/>
</dbReference>
<evidence type="ECO:0000259" key="3">
    <source>
        <dbReference type="Pfam" id="PF13750"/>
    </source>
</evidence>
<dbReference type="KEGG" id="blau:DQQ01_15095"/>
<dbReference type="Gene3D" id="2.60.40.1120">
    <property type="entry name" value="Carboxypeptidase-like, regulatory domain"/>
    <property type="match status" value="1"/>
</dbReference>
<dbReference type="SUPFAM" id="SSF49452">
    <property type="entry name" value="Starch-binding domain-like"/>
    <property type="match status" value="1"/>
</dbReference>
<evidence type="ECO:0008006" key="6">
    <source>
        <dbReference type="Google" id="ProtNLM"/>
    </source>
</evidence>
<dbReference type="InterPro" id="IPR008964">
    <property type="entry name" value="Invasin/intimin_cell_adhesion"/>
</dbReference>